<sequence length="1167" mass="118064">MSSDGGGSPTNHMHGGIPAVSEAHAFPGGWGAGGMPAAPQQQLAPQAGAQPLCTICNVTKGGKNAKRDHATSVGLTFQDLCGLDGATLVTRYHSLDTVISKINHMVASTPPDQREQLWRVGGGPLCNSFVCPCCGRLLPATDANAHMVTALSAIEPTLDEQSRRRFGASKQRGDLAARRAMRDMLLMQIEIYRQLPAGGDAPTAKILINDSWPLDPTTGIHWCGQPPMIPQEKRVREEYRRFFKQKWEEVSNVQHKRKAAAGEADVSNPRPATRAHSSSTGRPAAQENPSAPPTLRGAGPAASMPLTAAPSNSHWRPAAPLAGTSQVPLPLEAAVAAVAAAAATAAAAAAAAGAAPHAVAAAADAGVRHAFCTTSHGGYDGPQAGANALAGLAPGSPPGLHPQSYAPEGSPQRFGPSPLLALPQQASQSSHHQQQQLLPLCSYVQSQQQQQLQQQQGLLMSTFATLGEHQGNGTGLYLQPHLQQSQLLPVPLPVPDVHAPPPSASYGPPPPTLYGALLPAPNGAAPPPPSAVPVGNAGGSSNRAGMTPSDAYFPQQQQQQQPYNCQYGQHLQYAYPYSYPQCHRRDNQQPAPAAQGYGVSAAGGLLAPAGSVSAADYHHGAAASGQGGQSHGTVRASAYGAAEAGLGGAAGAPARHQRELAAAPCSAAQQAAWPQPPSTMLPPAGPAVPDSARASTSGATLAAESANTGTVAAAAAVAAAATGQPSSSYVAAAAATAAAAAEAAGAAPHAVAAADDAGVRHAFCTTSHGGYDGPQAGANALAGLAPGSPPGLHPQSYAPEGSPQRFGPSPLLALPQQASQSSHHQQQQLLPLCSYVQSPQQQQLQQQQGLLMSTFATLGQHQGNGTGPYLQPHLQQSQLLPVPLPVPDVHAPPPSASYGPPPPTLNGALLPAPNGAAPPPPSAVPVGNAGGSSIRAGVTPSDAYFPQQQQQQQQQQPYNCQYGQHLQYAYPYSYPQCHRRDDQQPAPAAQGYGVSAAGGLLAPAGSVSAANYHHGAAASGQGGQSHGTVRASAYGAAEAGLGGAAGAPARHQRELAAAPCSAAQQAAWPQPPSTMLPPAGPAVPDSARASTSGATLAAESANTGTVAAAASVAAAATGQPSSSCHDGQLSSTDGNPTATGAAQGGDDYDWLSVFESADDEMDVGCAV</sequence>
<proteinExistence type="predicted"/>
<name>A0A835WV85_9CHLO</name>
<feature type="compositionally biased region" description="Low complexity" evidence="1">
    <location>
        <begin position="905"/>
        <end position="915"/>
    </location>
</feature>
<feature type="region of interest" description="Disordered" evidence="1">
    <location>
        <begin position="251"/>
        <end position="319"/>
    </location>
</feature>
<dbReference type="EMBL" id="JAEHOD010000001">
    <property type="protein sequence ID" value="KAG2454933.1"/>
    <property type="molecule type" value="Genomic_DNA"/>
</dbReference>
<gene>
    <name evidence="2" type="ORF">HYH02_000761</name>
</gene>
<evidence type="ECO:0000313" key="2">
    <source>
        <dbReference type="EMBL" id="KAG2454933.1"/>
    </source>
</evidence>
<feature type="region of interest" description="Disordered" evidence="1">
    <location>
        <begin position="388"/>
        <end position="433"/>
    </location>
</feature>
<feature type="region of interest" description="Disordered" evidence="1">
    <location>
        <begin position="1118"/>
        <end position="1146"/>
    </location>
</feature>
<feature type="compositionally biased region" description="Pro residues" evidence="1">
    <location>
        <begin position="674"/>
        <end position="686"/>
    </location>
</feature>
<feature type="compositionally biased region" description="Low complexity" evidence="1">
    <location>
        <begin position="947"/>
        <end position="956"/>
    </location>
</feature>
<organism evidence="2 3">
    <name type="scientific">Chlamydomonas schloesseri</name>
    <dbReference type="NCBI Taxonomy" id="2026947"/>
    <lineage>
        <taxon>Eukaryota</taxon>
        <taxon>Viridiplantae</taxon>
        <taxon>Chlorophyta</taxon>
        <taxon>core chlorophytes</taxon>
        <taxon>Chlorophyceae</taxon>
        <taxon>CS clade</taxon>
        <taxon>Chlamydomonadales</taxon>
        <taxon>Chlamydomonadaceae</taxon>
        <taxon>Chlamydomonas</taxon>
    </lineage>
</organism>
<feature type="compositionally biased region" description="Low complexity" evidence="1">
    <location>
        <begin position="661"/>
        <end position="673"/>
    </location>
</feature>
<feature type="region of interest" description="Disordered" evidence="1">
    <location>
        <begin position="1"/>
        <end position="43"/>
    </location>
</feature>
<dbReference type="Proteomes" id="UP000613740">
    <property type="component" value="Unassembled WGS sequence"/>
</dbReference>
<feature type="compositionally biased region" description="Pro residues" evidence="1">
    <location>
        <begin position="886"/>
        <end position="904"/>
    </location>
</feature>
<evidence type="ECO:0000313" key="3">
    <source>
        <dbReference type="Proteomes" id="UP000613740"/>
    </source>
</evidence>
<comment type="caution">
    <text evidence="2">The sequence shown here is derived from an EMBL/GenBank/DDBJ whole genome shotgun (WGS) entry which is preliminary data.</text>
</comment>
<reference evidence="2" key="1">
    <citation type="journal article" date="2020" name="bioRxiv">
        <title>Comparative genomics of Chlamydomonas.</title>
        <authorList>
            <person name="Craig R.J."/>
            <person name="Hasan A.R."/>
            <person name="Ness R.W."/>
            <person name="Keightley P.D."/>
        </authorList>
    </citation>
    <scope>NUCLEOTIDE SEQUENCE</scope>
    <source>
        <strain evidence="2">CCAP 11/173</strain>
    </source>
</reference>
<feature type="compositionally biased region" description="Low complexity" evidence="1">
    <location>
        <begin position="416"/>
        <end position="433"/>
    </location>
</feature>
<protein>
    <submittedName>
        <fullName evidence="2">Uncharacterized protein</fullName>
    </submittedName>
</protein>
<feature type="compositionally biased region" description="Pro residues" evidence="1">
    <location>
        <begin position="1069"/>
        <end position="1081"/>
    </location>
</feature>
<feature type="region of interest" description="Disordered" evidence="1">
    <location>
        <begin position="521"/>
        <end position="561"/>
    </location>
</feature>
<feature type="region of interest" description="Disordered" evidence="1">
    <location>
        <begin position="886"/>
        <end position="957"/>
    </location>
</feature>
<feature type="region of interest" description="Disordered" evidence="1">
    <location>
        <begin position="778"/>
        <end position="825"/>
    </location>
</feature>
<dbReference type="OrthoDB" id="550658at2759"/>
<feature type="compositionally biased region" description="Low complexity" evidence="1">
    <location>
        <begin position="808"/>
        <end position="825"/>
    </location>
</feature>
<evidence type="ECO:0000256" key="1">
    <source>
        <dbReference type="SAM" id="MobiDB-lite"/>
    </source>
</evidence>
<feature type="compositionally biased region" description="Low complexity" evidence="1">
    <location>
        <begin position="1056"/>
        <end position="1068"/>
    </location>
</feature>
<keyword evidence="3" id="KW-1185">Reference proteome</keyword>
<accession>A0A835WV85</accession>
<feature type="compositionally biased region" description="Polar residues" evidence="1">
    <location>
        <begin position="1119"/>
        <end position="1140"/>
    </location>
</feature>
<feature type="region of interest" description="Disordered" evidence="1">
    <location>
        <begin position="660"/>
        <end position="698"/>
    </location>
</feature>
<dbReference type="AlphaFoldDB" id="A0A835WV85"/>
<feature type="region of interest" description="Disordered" evidence="1">
    <location>
        <begin position="1055"/>
        <end position="1096"/>
    </location>
</feature>